<dbReference type="RefSeq" id="WP_048201558.1">
    <property type="nucleotide sequence ID" value="NZ_CP009149.1"/>
</dbReference>
<name>A0A076LFV9_9EURY</name>
<evidence type="ECO:0000313" key="2">
    <source>
        <dbReference type="Proteomes" id="UP000028781"/>
    </source>
</evidence>
<dbReference type="OrthoDB" id="65988at2157"/>
<dbReference type="STRING" id="1301915.JH146_0508"/>
<accession>A0A076LFV9</accession>
<organism evidence="1 2">
    <name type="scientific">Methanocaldococcus bathoardescens</name>
    <dbReference type="NCBI Taxonomy" id="1301915"/>
    <lineage>
        <taxon>Archaea</taxon>
        <taxon>Methanobacteriati</taxon>
        <taxon>Methanobacteriota</taxon>
        <taxon>Methanomada group</taxon>
        <taxon>Methanococci</taxon>
        <taxon>Methanococcales</taxon>
        <taxon>Methanocaldococcaceae</taxon>
        <taxon>Methanocaldococcus</taxon>
    </lineage>
</organism>
<keyword evidence="2" id="KW-1185">Reference proteome</keyword>
<dbReference type="AlphaFoldDB" id="A0A076LFV9"/>
<dbReference type="SUPFAM" id="SSF48371">
    <property type="entry name" value="ARM repeat"/>
    <property type="match status" value="1"/>
</dbReference>
<proteinExistence type="predicted"/>
<dbReference type="Proteomes" id="UP000028781">
    <property type="component" value="Chromosome"/>
</dbReference>
<protein>
    <submittedName>
        <fullName evidence="1">Uncharacterized protein</fullName>
    </submittedName>
</protein>
<reference evidence="1 2" key="1">
    <citation type="journal article" date="2015" name="Int. J. Syst. Evol. Microbiol.">
        <title>M ethanocaldococcus bathoardescens sp. nov., a hyperthermophilic methanogen isolated from a volcanically active deep-sea hydrothermal vent.</title>
        <authorList>
            <person name="Stewart L.C."/>
            <person name="Jung J.H."/>
            <person name="Kim Y.T."/>
            <person name="Kwon S.W."/>
            <person name="Park C.S."/>
            <person name="Holden J.F."/>
        </authorList>
    </citation>
    <scope>NUCLEOTIDE SEQUENCE [LARGE SCALE GENOMIC DNA]</scope>
    <source>
        <strain evidence="1 2">JH146</strain>
    </source>
</reference>
<dbReference type="HOGENOM" id="CLU_1313129_0_0_2"/>
<dbReference type="GeneID" id="24891108"/>
<gene>
    <name evidence="1" type="ORF">JH146_0508</name>
</gene>
<dbReference type="InterPro" id="IPR016024">
    <property type="entry name" value="ARM-type_fold"/>
</dbReference>
<evidence type="ECO:0000313" key="1">
    <source>
        <dbReference type="EMBL" id="AIJ05358.1"/>
    </source>
</evidence>
<dbReference type="EMBL" id="CP009149">
    <property type="protein sequence ID" value="AIJ05358.1"/>
    <property type="molecule type" value="Genomic_DNA"/>
</dbReference>
<dbReference type="KEGG" id="mjh:JH146_0508"/>
<sequence>MNSEEYKKKLKLNYGNREKLKVLKELYKMEVDELVKLNILDDVFELLTSTKERGFEDIISTQYTSDSKNRAIIHYCIKIIEKVGIKYPNLVYTYIPYLIKLLDSEFECIRFASAEALANIPSKLTIYAYPKLIKKLDNKVYAKVLVKLIMKSDNKEAILLKLFENFNEYSLYIIKELYKYDKELIYEFIPLILRDFGNKGLIIVFCKTY</sequence>